<protein>
    <recommendedName>
        <fullName evidence="1">Ubiquitin-like domain-containing protein</fullName>
    </recommendedName>
</protein>
<dbReference type="SUPFAM" id="SSF56784">
    <property type="entry name" value="HAD-like"/>
    <property type="match status" value="1"/>
</dbReference>
<dbReference type="PANTHER" id="PTHR48493:SF1">
    <property type="entry name" value="UBIQUITIN-LIKE DOMAIN-CONTAINING CTD PHOSPHATASE 1"/>
    <property type="match status" value="1"/>
</dbReference>
<dbReference type="InterPro" id="IPR000626">
    <property type="entry name" value="Ubiquitin-like_dom"/>
</dbReference>
<name>A0A433QM01_9FUNG</name>
<reference evidence="2 3" key="1">
    <citation type="journal article" date="2018" name="New Phytol.">
        <title>Phylogenomics of Endogonaceae and evolution of mycorrhizas within Mucoromycota.</title>
        <authorList>
            <person name="Chang Y."/>
            <person name="Desiro A."/>
            <person name="Na H."/>
            <person name="Sandor L."/>
            <person name="Lipzen A."/>
            <person name="Clum A."/>
            <person name="Barry K."/>
            <person name="Grigoriev I.V."/>
            <person name="Martin F.M."/>
            <person name="Stajich J.E."/>
            <person name="Smith M.E."/>
            <person name="Bonito G."/>
            <person name="Spatafora J.W."/>
        </authorList>
    </citation>
    <scope>NUCLEOTIDE SEQUENCE [LARGE SCALE GENOMIC DNA]</scope>
    <source>
        <strain evidence="2 3">AD002</strain>
    </source>
</reference>
<dbReference type="SMART" id="SM00213">
    <property type="entry name" value="UBQ"/>
    <property type="match status" value="1"/>
</dbReference>
<keyword evidence="3" id="KW-1185">Reference proteome</keyword>
<dbReference type="EMBL" id="RBNJ01003556">
    <property type="protein sequence ID" value="RUS30797.1"/>
    <property type="molecule type" value="Genomic_DNA"/>
</dbReference>
<proteinExistence type="predicted"/>
<evidence type="ECO:0000313" key="3">
    <source>
        <dbReference type="Proteomes" id="UP000274822"/>
    </source>
</evidence>
<dbReference type="Proteomes" id="UP000274822">
    <property type="component" value="Unassembled WGS sequence"/>
</dbReference>
<dbReference type="InterPro" id="IPR023214">
    <property type="entry name" value="HAD_sf"/>
</dbReference>
<dbReference type="PANTHER" id="PTHR48493">
    <property type="entry name" value="UBIQUITIN-LIKE DOMAIN-CONTAINING CTD PHOSPHATASE 1"/>
    <property type="match status" value="1"/>
</dbReference>
<feature type="non-terminal residue" evidence="2">
    <location>
        <position position="1"/>
    </location>
</feature>
<dbReference type="PROSITE" id="PS50053">
    <property type="entry name" value="UBIQUITIN_2"/>
    <property type="match status" value="1"/>
</dbReference>
<dbReference type="Gene3D" id="3.10.20.90">
    <property type="entry name" value="Phosphatidylinositol 3-kinase Catalytic Subunit, Chain A, domain 1"/>
    <property type="match status" value="1"/>
</dbReference>
<dbReference type="Pfam" id="PF03031">
    <property type="entry name" value="NIF"/>
    <property type="match status" value="1"/>
</dbReference>
<accession>A0A433QM01</accession>
<dbReference type="InterPro" id="IPR051658">
    <property type="entry name" value="UBLCP1"/>
</dbReference>
<feature type="domain" description="Ubiquitin-like" evidence="1">
    <location>
        <begin position="55"/>
        <end position="133"/>
    </location>
</feature>
<dbReference type="Gene3D" id="3.40.50.1000">
    <property type="entry name" value="HAD superfamily/HAD-like"/>
    <property type="match status" value="1"/>
</dbReference>
<comment type="caution">
    <text evidence="2">The sequence shown here is derived from an EMBL/GenBank/DDBJ whole genome shotgun (WGS) entry which is preliminary data.</text>
</comment>
<dbReference type="InterPro" id="IPR029071">
    <property type="entry name" value="Ubiquitin-like_domsf"/>
</dbReference>
<evidence type="ECO:0000259" key="1">
    <source>
        <dbReference type="PROSITE" id="PS50053"/>
    </source>
</evidence>
<dbReference type="InterPro" id="IPR036412">
    <property type="entry name" value="HAD-like_sf"/>
</dbReference>
<dbReference type="GO" id="GO:0004722">
    <property type="term" value="F:protein serine/threonine phosphatase activity"/>
    <property type="evidence" value="ECO:0007669"/>
    <property type="project" value="TreeGrafter"/>
</dbReference>
<organism evidence="2 3">
    <name type="scientific">Jimgerdemannia flammicorona</name>
    <dbReference type="NCBI Taxonomy" id="994334"/>
    <lineage>
        <taxon>Eukaryota</taxon>
        <taxon>Fungi</taxon>
        <taxon>Fungi incertae sedis</taxon>
        <taxon>Mucoromycota</taxon>
        <taxon>Mucoromycotina</taxon>
        <taxon>Endogonomycetes</taxon>
        <taxon>Endogonales</taxon>
        <taxon>Endogonaceae</taxon>
        <taxon>Jimgerdemannia</taxon>
    </lineage>
</organism>
<dbReference type="GO" id="GO:0005634">
    <property type="term" value="C:nucleus"/>
    <property type="evidence" value="ECO:0007669"/>
    <property type="project" value="TreeGrafter"/>
</dbReference>
<sequence>KRGLGDLQNLIDPLDTHPTRWPFYSQSSHVSLAFHLALRQSTRPSNTVQSLTETIQPSVQSLTETIQPSVHFVATWNNTKYPIHVADHETVATLKETLATLTNVPPNRQKLLGFVKGKLPDDSAVLSTLSLKPKPNSTTIDFMLMGTPDANLFKDPDQVDLPDVINGLYHLCTELGPCSIVTHLLNVDLGYDYFPEEHSYMDEAKVKKKLRDAITKTEINIINPLREDYTLFDCKSVVGHISELMRPGMHSFLAFQRGLRAHDVTCPKPSSSSSGSVRADRRVRALRYCDLESDQLAGFGGENHRAGNIVLDINSMISITTRKSDGKDFKHQVKPLELIWAKYPSRFSAANTIHVDDLSRNFALNPGSGLKISAFKNAPVSRHTDRELVFVARYLVLITGVSDFRVLNHKKWKSYPGVSE</sequence>
<dbReference type="SUPFAM" id="SSF54236">
    <property type="entry name" value="Ubiquitin-like"/>
    <property type="match status" value="1"/>
</dbReference>
<evidence type="ECO:0000313" key="2">
    <source>
        <dbReference type="EMBL" id="RUS30797.1"/>
    </source>
</evidence>
<dbReference type="InterPro" id="IPR004274">
    <property type="entry name" value="FCP1_dom"/>
</dbReference>
<dbReference type="AlphaFoldDB" id="A0A433QM01"/>
<gene>
    <name evidence="2" type="ORF">BC938DRAFT_478942</name>
</gene>
<dbReference type="GO" id="GO:0090364">
    <property type="term" value="P:regulation of proteasome assembly"/>
    <property type="evidence" value="ECO:0007669"/>
    <property type="project" value="InterPro"/>
</dbReference>
<dbReference type="Pfam" id="PF00240">
    <property type="entry name" value="ubiquitin"/>
    <property type="match status" value="1"/>
</dbReference>